<gene>
    <name evidence="3" type="ORF">E4N76_03725</name>
</gene>
<feature type="domain" description="VWFA" evidence="2">
    <location>
        <begin position="83"/>
        <end position="285"/>
    </location>
</feature>
<keyword evidence="1" id="KW-0812">Transmembrane</keyword>
<evidence type="ECO:0000313" key="4">
    <source>
        <dbReference type="Proteomes" id="UP001059401"/>
    </source>
</evidence>
<protein>
    <submittedName>
        <fullName evidence="3">VWA domain-containing protein</fullName>
    </submittedName>
</protein>
<dbReference type="SUPFAM" id="SSF53300">
    <property type="entry name" value="vWA-like"/>
    <property type="match status" value="1"/>
</dbReference>
<accession>A0ABY5HSS8</accession>
<reference evidence="3" key="1">
    <citation type="submission" date="2019-04" db="EMBL/GenBank/DDBJ databases">
        <title>Whole genome sequencing of oral phylogroup 2 treponemes.</title>
        <authorList>
            <person name="Chan Y."/>
            <person name="Zeng H.H."/>
            <person name="Yu X.L."/>
            <person name="Leung W.K."/>
            <person name="Watt R.M."/>
        </authorList>
    </citation>
    <scope>NUCLEOTIDE SEQUENCE</scope>
    <source>
        <strain evidence="3">OMZ 847</strain>
    </source>
</reference>
<feature type="transmembrane region" description="Helical" evidence="1">
    <location>
        <begin position="6"/>
        <end position="27"/>
    </location>
</feature>
<dbReference type="InterPro" id="IPR002035">
    <property type="entry name" value="VWF_A"/>
</dbReference>
<sequence length="328" mass="35874">MISFENSVYLFFILFLLPVWFISYINLKKIKKAYLSLENLKKIIKKAKTRALFFSLAWIFLVLGLACPLWGAKPISVRRRGVSVMLVSDISKSMSLQDIQPSRIAVQRKFLKILLEKMHKTSAGNTGHTEPAVGLVITKGDGVLSVPLSFEKNALSSAIDALSPLILSSAGTNLEAGVLRALDSFGENRGNSKIIILCTDGGETTGSLLHAAEKIKKTDVLLIIVGFGTLEDSKIRVVDEKGNTQLKDARLEEEFLQKAAKAAGGDSMYISALSSGSIESILKIIDTGIEGVEKMVYIQEPVKRNFEMLLLAFIFLCLGGVSIYGKNK</sequence>
<keyword evidence="1" id="KW-0472">Membrane</keyword>
<name>A0ABY5HSS8_9SPIR</name>
<keyword evidence="1" id="KW-1133">Transmembrane helix</keyword>
<feature type="transmembrane region" description="Helical" evidence="1">
    <location>
        <begin position="51"/>
        <end position="71"/>
    </location>
</feature>
<dbReference type="InterPro" id="IPR036465">
    <property type="entry name" value="vWFA_dom_sf"/>
</dbReference>
<dbReference type="Gene3D" id="3.40.50.410">
    <property type="entry name" value="von Willebrand factor, type A domain"/>
    <property type="match status" value="1"/>
</dbReference>
<dbReference type="Proteomes" id="UP001059401">
    <property type="component" value="Chromosome"/>
</dbReference>
<organism evidence="3 4">
    <name type="scientific">Treponema putidum</name>
    <dbReference type="NCBI Taxonomy" id="221027"/>
    <lineage>
        <taxon>Bacteria</taxon>
        <taxon>Pseudomonadati</taxon>
        <taxon>Spirochaetota</taxon>
        <taxon>Spirochaetia</taxon>
        <taxon>Spirochaetales</taxon>
        <taxon>Treponemataceae</taxon>
        <taxon>Treponema</taxon>
    </lineage>
</organism>
<dbReference type="SMART" id="SM00327">
    <property type="entry name" value="VWA"/>
    <property type="match status" value="1"/>
</dbReference>
<evidence type="ECO:0000313" key="3">
    <source>
        <dbReference type="EMBL" id="UTY28190.1"/>
    </source>
</evidence>
<evidence type="ECO:0000259" key="2">
    <source>
        <dbReference type="PROSITE" id="PS50234"/>
    </source>
</evidence>
<feature type="transmembrane region" description="Helical" evidence="1">
    <location>
        <begin position="308"/>
        <end position="325"/>
    </location>
</feature>
<dbReference type="RefSeq" id="WP_255806092.1">
    <property type="nucleotide sequence ID" value="NZ_CP038802.1"/>
</dbReference>
<dbReference type="PROSITE" id="PS50234">
    <property type="entry name" value="VWFA"/>
    <property type="match status" value="1"/>
</dbReference>
<proteinExistence type="predicted"/>
<dbReference type="Pfam" id="PF13519">
    <property type="entry name" value="VWA_2"/>
    <property type="match status" value="1"/>
</dbReference>
<dbReference type="EMBL" id="CP038802">
    <property type="protein sequence ID" value="UTY28190.1"/>
    <property type="molecule type" value="Genomic_DNA"/>
</dbReference>
<evidence type="ECO:0000256" key="1">
    <source>
        <dbReference type="SAM" id="Phobius"/>
    </source>
</evidence>
<keyword evidence="4" id="KW-1185">Reference proteome</keyword>